<organism evidence="3 4">
    <name type="scientific">Elliptochloris bilobata</name>
    <dbReference type="NCBI Taxonomy" id="381761"/>
    <lineage>
        <taxon>Eukaryota</taxon>
        <taxon>Viridiplantae</taxon>
        <taxon>Chlorophyta</taxon>
        <taxon>core chlorophytes</taxon>
        <taxon>Trebouxiophyceae</taxon>
        <taxon>Trebouxiophyceae incertae sedis</taxon>
        <taxon>Elliptochloris clade</taxon>
        <taxon>Elliptochloris</taxon>
    </lineage>
</organism>
<gene>
    <name evidence="3" type="ORF">WJX81_005598</name>
</gene>
<proteinExistence type="inferred from homology"/>
<evidence type="ECO:0000256" key="1">
    <source>
        <dbReference type="ARBA" id="ARBA00043985"/>
    </source>
</evidence>
<dbReference type="PANTHER" id="PTHR31088">
    <property type="entry name" value="MEMBRANE-ASSOCIATED PROTEIN VIPP1, CHLOROPLASTIC"/>
    <property type="match status" value="1"/>
</dbReference>
<dbReference type="EMBL" id="JALJOU010000062">
    <property type="protein sequence ID" value="KAK9826835.1"/>
    <property type="molecule type" value="Genomic_DNA"/>
</dbReference>
<accession>A0AAW1QZX8</accession>
<evidence type="ECO:0000256" key="2">
    <source>
        <dbReference type="SAM" id="Coils"/>
    </source>
</evidence>
<dbReference type="PANTHER" id="PTHR31088:SF6">
    <property type="entry name" value="PHAGE SHOCK PROTEIN A"/>
    <property type="match status" value="1"/>
</dbReference>
<evidence type="ECO:0008006" key="5">
    <source>
        <dbReference type="Google" id="ProtNLM"/>
    </source>
</evidence>
<dbReference type="Pfam" id="PF04012">
    <property type="entry name" value="PspA_IM30"/>
    <property type="match status" value="1"/>
</dbReference>
<dbReference type="InterPro" id="IPR007157">
    <property type="entry name" value="PspA_VIPP1"/>
</dbReference>
<dbReference type="AlphaFoldDB" id="A0AAW1QZX8"/>
<feature type="coiled-coil region" evidence="2">
    <location>
        <begin position="196"/>
        <end position="223"/>
    </location>
</feature>
<name>A0AAW1QZX8_9CHLO</name>
<keyword evidence="2" id="KW-0175">Coiled coil</keyword>
<comment type="similarity">
    <text evidence="1">Belongs to the PspA/Vipp/IM30 family.</text>
</comment>
<evidence type="ECO:0000313" key="4">
    <source>
        <dbReference type="Proteomes" id="UP001445335"/>
    </source>
</evidence>
<evidence type="ECO:0000313" key="3">
    <source>
        <dbReference type="EMBL" id="KAK9826835.1"/>
    </source>
</evidence>
<dbReference type="Proteomes" id="UP001445335">
    <property type="component" value="Unassembled WGS sequence"/>
</dbReference>
<protein>
    <recommendedName>
        <fullName evidence="5">Membrane-associated 30 kDa chloroplastic</fullName>
    </recommendedName>
</protein>
<sequence length="333" mass="35572">MASALFSSPAAAALSSKRTSPAHSSGLPCSLPSRKVLGSPALLAGTQLHVRHRGAAQATRASKRSTAAVEANLFGRLTRVVRSYTFFYGDSAVRELEDPRKLLDQAVADMQADLIKMRQTSAQVIATQRLMQERQRGAASAADEWQRRAEMALRAGDEDLARAALTRRKSYQTTADALAKQLEPHTRAAEALFGNIRALEAKVAEAVSKKETLKARAASAQATKMLNEEIAGLVSGLRSTSGSSLAAFSRVEERVLALEAEAEASSQLGGVFSNDSLEGRFALLEGSTVDDELLKLKTDLVAAGKPLLPPRASAPTRDYATLGAFNNVDIVWP</sequence>
<keyword evidence="4" id="KW-1185">Reference proteome</keyword>
<comment type="caution">
    <text evidence="3">The sequence shown here is derived from an EMBL/GenBank/DDBJ whole genome shotgun (WGS) entry which is preliminary data.</text>
</comment>
<reference evidence="3 4" key="1">
    <citation type="journal article" date="2024" name="Nat. Commun.">
        <title>Phylogenomics reveals the evolutionary origins of lichenization in chlorophyte algae.</title>
        <authorList>
            <person name="Puginier C."/>
            <person name="Libourel C."/>
            <person name="Otte J."/>
            <person name="Skaloud P."/>
            <person name="Haon M."/>
            <person name="Grisel S."/>
            <person name="Petersen M."/>
            <person name="Berrin J.G."/>
            <person name="Delaux P.M."/>
            <person name="Dal Grande F."/>
            <person name="Keller J."/>
        </authorList>
    </citation>
    <scope>NUCLEOTIDE SEQUENCE [LARGE SCALE GENOMIC DNA]</scope>
    <source>
        <strain evidence="3 4">SAG 245.80</strain>
    </source>
</reference>